<comment type="caution">
    <text evidence="2">The sequence shown here is derived from an EMBL/GenBank/DDBJ whole genome shotgun (WGS) entry which is preliminary data.</text>
</comment>
<feature type="compositionally biased region" description="Acidic residues" evidence="1">
    <location>
        <begin position="39"/>
        <end position="54"/>
    </location>
</feature>
<feature type="compositionally biased region" description="Basic and acidic residues" evidence="1">
    <location>
        <begin position="17"/>
        <end position="28"/>
    </location>
</feature>
<dbReference type="PANTHER" id="PTHR12069:SF0">
    <property type="entry name" value="DNA-DIRECTED RNA POLYMERASE III SUBUNIT RPC5"/>
    <property type="match status" value="1"/>
</dbReference>
<keyword evidence="3" id="KW-1185">Reference proteome</keyword>
<dbReference type="Proteomes" id="UP001530377">
    <property type="component" value="Unassembled WGS sequence"/>
</dbReference>
<accession>A0ABD3SCX6</accession>
<feature type="region of interest" description="Disordered" evidence="1">
    <location>
        <begin position="85"/>
        <end position="105"/>
    </location>
</feature>
<name>A0ABD3SCX6_9STRA</name>
<feature type="compositionally biased region" description="Basic and acidic residues" evidence="1">
    <location>
        <begin position="85"/>
        <end position="96"/>
    </location>
</feature>
<evidence type="ECO:0000256" key="1">
    <source>
        <dbReference type="SAM" id="MobiDB-lite"/>
    </source>
</evidence>
<organism evidence="2 3">
    <name type="scientific">Cyclostephanos tholiformis</name>
    <dbReference type="NCBI Taxonomy" id="382380"/>
    <lineage>
        <taxon>Eukaryota</taxon>
        <taxon>Sar</taxon>
        <taxon>Stramenopiles</taxon>
        <taxon>Ochrophyta</taxon>
        <taxon>Bacillariophyta</taxon>
        <taxon>Coscinodiscophyceae</taxon>
        <taxon>Thalassiosirophycidae</taxon>
        <taxon>Stephanodiscales</taxon>
        <taxon>Stephanodiscaceae</taxon>
        <taxon>Cyclostephanos</taxon>
    </lineage>
</organism>
<dbReference type="Pfam" id="PF04801">
    <property type="entry name" value="RPC5"/>
    <property type="match status" value="1"/>
</dbReference>
<dbReference type="PANTHER" id="PTHR12069">
    <property type="entry name" value="DNA-DIRECTED RNA POLYMERASES III 80 KDA POLYPEPTIDE RNA POLYMERASE III SUBUNIT 5"/>
    <property type="match status" value="1"/>
</dbReference>
<dbReference type="InterPro" id="IPR006886">
    <property type="entry name" value="RNA_pol_III_Rpc5"/>
</dbReference>
<evidence type="ECO:0000313" key="2">
    <source>
        <dbReference type="EMBL" id="KAL3822235.1"/>
    </source>
</evidence>
<reference evidence="2 3" key="1">
    <citation type="submission" date="2024-10" db="EMBL/GenBank/DDBJ databases">
        <title>Updated reference genomes for cyclostephanoid diatoms.</title>
        <authorList>
            <person name="Roberts W.R."/>
            <person name="Alverson A.J."/>
        </authorList>
    </citation>
    <scope>NUCLEOTIDE SEQUENCE [LARGE SCALE GENOMIC DNA]</scope>
    <source>
        <strain evidence="2 3">AJA228-03</strain>
    </source>
</reference>
<feature type="compositionally biased region" description="Acidic residues" evidence="1">
    <location>
        <begin position="188"/>
        <end position="201"/>
    </location>
</feature>
<gene>
    <name evidence="2" type="ORF">ACHAXA_005868</name>
</gene>
<sequence>MSRSFRPDPITSSGPVVKDEPADYDHRRVVPPGSNDRIDYDEAGDEAEDEDDDDPIVRTIDVYISPALSGTLHLLQFPIEPAHGRLDGNHHRDRPMSSRTPPPIRARFRPRHNMLELEYPIPPYDRDHRRLPDNMCLSTRTHVSSSIAPGTHMALARLGGNGTRLDLIPLRRHVMQMRPSFGHLHDGIDDEDENGGDDENGEVVHKATGGGGSASSDRHNPARPIMFARRETERSATARRNSYAHKRASEAGEEWIELDAHGAAAVVGSAGGGGGGGRHSINTSSATREALSRVMCADVENALVLAGLSANDENDADVLPPGARRGGMDDRGARYVRSLNYLDSYSSGRGVVGGGGTEWTPSNAALANDRHGEDDVDMEEATDTPGFHGVMMMERAIAELAAKLAVLMQNGHGTMMPYCVIRSRFHPARVSDEILTAALSSCAVLVRGNFALKSTLAKFLSHAAGGGGGGGGGDGRKKMKLMREMRDLILLLLNMHGMVQRERLARAYSSWRGGGGGDDERRMAADGGYYDPIINPDTITFVLKTVARKSDNCWIAKVDDDEGFAAKFPEVAACHALYWMKKREMLADLVELYESVEDCDMEC</sequence>
<feature type="region of interest" description="Disordered" evidence="1">
    <location>
        <begin position="183"/>
        <end position="221"/>
    </location>
</feature>
<feature type="region of interest" description="Disordered" evidence="1">
    <location>
        <begin position="1"/>
        <end position="55"/>
    </location>
</feature>
<protein>
    <submittedName>
        <fullName evidence="2">Uncharacterized protein</fullName>
    </submittedName>
</protein>
<dbReference type="AlphaFoldDB" id="A0ABD3SCX6"/>
<evidence type="ECO:0000313" key="3">
    <source>
        <dbReference type="Proteomes" id="UP001530377"/>
    </source>
</evidence>
<proteinExistence type="predicted"/>
<dbReference type="EMBL" id="JALLPB020000070">
    <property type="protein sequence ID" value="KAL3822235.1"/>
    <property type="molecule type" value="Genomic_DNA"/>
</dbReference>